<feature type="domain" description="Cation/H(+) antiporter central" evidence="13">
    <location>
        <begin position="503"/>
        <end position="629"/>
    </location>
</feature>
<evidence type="ECO:0000256" key="10">
    <source>
        <dbReference type="SAM" id="MobiDB-lite"/>
    </source>
</evidence>
<evidence type="ECO:0000256" key="4">
    <source>
        <dbReference type="ARBA" id="ARBA00022692"/>
    </source>
</evidence>
<evidence type="ECO:0000259" key="14">
    <source>
        <dbReference type="Pfam" id="PF23259"/>
    </source>
</evidence>
<evidence type="ECO:0000259" key="12">
    <source>
        <dbReference type="Pfam" id="PF00999"/>
    </source>
</evidence>
<evidence type="ECO:0000256" key="2">
    <source>
        <dbReference type="ARBA" id="ARBA00022448"/>
    </source>
</evidence>
<evidence type="ECO:0000256" key="5">
    <source>
        <dbReference type="ARBA" id="ARBA00022958"/>
    </source>
</evidence>
<comment type="similarity">
    <text evidence="9">Belongs to the monovalent cation:proton antiporter 2 (CPA2) transporter (TC 2.A.37) family. CHX (TC 2.A.37.4) subfamily.</text>
</comment>
<keyword evidence="15" id="KW-0548">Nucleotidyltransferase</keyword>
<reference evidence="16" key="1">
    <citation type="submission" date="2016-06" db="EMBL/GenBank/DDBJ databases">
        <title>Parallel loss of symbiosis genes in relatives of nitrogen-fixing non-legume Parasponia.</title>
        <authorList>
            <person name="Van Velzen R."/>
            <person name="Holmer R."/>
            <person name="Bu F."/>
            <person name="Rutten L."/>
            <person name="Van Zeijl A."/>
            <person name="Liu W."/>
            <person name="Santuari L."/>
            <person name="Cao Q."/>
            <person name="Sharma T."/>
            <person name="Shen D."/>
            <person name="Roswanjaya Y."/>
            <person name="Wardhani T."/>
            <person name="Kalhor M.S."/>
            <person name="Jansen J."/>
            <person name="Van den Hoogen J."/>
            <person name="Gungor B."/>
            <person name="Hartog M."/>
            <person name="Hontelez J."/>
            <person name="Verver J."/>
            <person name="Yang W.-C."/>
            <person name="Schijlen E."/>
            <person name="Repin R."/>
            <person name="Schilthuizen M."/>
            <person name="Schranz E."/>
            <person name="Heidstra R."/>
            <person name="Miyata K."/>
            <person name="Fedorova E."/>
            <person name="Kohlen W."/>
            <person name="Bisseling T."/>
            <person name="Smit S."/>
            <person name="Geurts R."/>
        </authorList>
    </citation>
    <scope>NUCLEOTIDE SEQUENCE [LARGE SCALE GENOMIC DNA]</scope>
    <source>
        <strain evidence="16">cv. WU1-14</strain>
    </source>
</reference>
<dbReference type="GO" id="GO:0016020">
    <property type="term" value="C:membrane"/>
    <property type="evidence" value="ECO:0007669"/>
    <property type="project" value="UniProtKB-SubCell"/>
</dbReference>
<dbReference type="PANTHER" id="PTHR32468">
    <property type="entry name" value="CATION/H + ANTIPORTER"/>
    <property type="match status" value="1"/>
</dbReference>
<keyword evidence="3" id="KW-0633">Potassium transport</keyword>
<dbReference type="AlphaFoldDB" id="A0A2P5CJP6"/>
<dbReference type="Proteomes" id="UP000237105">
    <property type="component" value="Unassembled WGS sequence"/>
</dbReference>
<keyword evidence="8 11" id="KW-0472">Membrane</keyword>
<keyword evidence="16" id="KW-1185">Reference proteome</keyword>
<evidence type="ECO:0000256" key="1">
    <source>
        <dbReference type="ARBA" id="ARBA00004141"/>
    </source>
</evidence>
<name>A0A2P5CJP6_PARAD</name>
<comment type="subcellular location">
    <subcellularLocation>
        <location evidence="1">Membrane</location>
        <topology evidence="1">Multi-pass membrane protein</topology>
    </subcellularLocation>
</comment>
<evidence type="ECO:0000256" key="9">
    <source>
        <dbReference type="ARBA" id="ARBA00038341"/>
    </source>
</evidence>
<evidence type="ECO:0000259" key="13">
    <source>
        <dbReference type="Pfam" id="PF23256"/>
    </source>
</evidence>
<dbReference type="GO" id="GO:0015297">
    <property type="term" value="F:antiporter activity"/>
    <property type="evidence" value="ECO:0007669"/>
    <property type="project" value="InterPro"/>
</dbReference>
<feature type="transmembrane region" description="Helical" evidence="11">
    <location>
        <begin position="333"/>
        <end position="351"/>
    </location>
</feature>
<feature type="compositionally biased region" description="Basic and acidic residues" evidence="10">
    <location>
        <begin position="811"/>
        <end position="830"/>
    </location>
</feature>
<feature type="region of interest" description="Disordered" evidence="10">
    <location>
        <begin position="795"/>
        <end position="838"/>
    </location>
</feature>
<feature type="transmembrane region" description="Helical" evidence="11">
    <location>
        <begin position="214"/>
        <end position="235"/>
    </location>
</feature>
<dbReference type="GO" id="GO:0006885">
    <property type="term" value="P:regulation of pH"/>
    <property type="evidence" value="ECO:0007669"/>
    <property type="project" value="TreeGrafter"/>
</dbReference>
<dbReference type="InterPro" id="IPR057290">
    <property type="entry name" value="CHX17_C"/>
</dbReference>
<evidence type="ECO:0000256" key="6">
    <source>
        <dbReference type="ARBA" id="ARBA00022989"/>
    </source>
</evidence>
<evidence type="ECO:0000256" key="3">
    <source>
        <dbReference type="ARBA" id="ARBA00022538"/>
    </source>
</evidence>
<keyword evidence="15" id="KW-0239">DNA-directed DNA polymerase</keyword>
<keyword evidence="4 11" id="KW-0812">Transmembrane</keyword>
<feature type="transmembrane region" description="Helical" evidence="11">
    <location>
        <begin position="395"/>
        <end position="414"/>
    </location>
</feature>
<feature type="domain" description="Cation/H+ exchanger transmembrane" evidence="12">
    <location>
        <begin position="65"/>
        <end position="447"/>
    </location>
</feature>
<accession>A0A2P5CJP6</accession>
<feature type="transmembrane region" description="Helical" evidence="11">
    <location>
        <begin position="363"/>
        <end position="383"/>
    </location>
</feature>
<feature type="transmembrane region" description="Helical" evidence="11">
    <location>
        <begin position="426"/>
        <end position="450"/>
    </location>
</feature>
<dbReference type="EMBL" id="JXTB01000122">
    <property type="protein sequence ID" value="PON61273.1"/>
    <property type="molecule type" value="Genomic_DNA"/>
</dbReference>
<feature type="transmembrane region" description="Helical" evidence="11">
    <location>
        <begin position="80"/>
        <end position="99"/>
    </location>
</feature>
<evidence type="ECO:0000256" key="8">
    <source>
        <dbReference type="ARBA" id="ARBA00023136"/>
    </source>
</evidence>
<dbReference type="InterPro" id="IPR038770">
    <property type="entry name" value="Na+/solute_symporter_sf"/>
</dbReference>
<evidence type="ECO:0000313" key="16">
    <source>
        <dbReference type="Proteomes" id="UP000237105"/>
    </source>
</evidence>
<evidence type="ECO:0000313" key="15">
    <source>
        <dbReference type="EMBL" id="PON61273.1"/>
    </source>
</evidence>
<dbReference type="GO" id="GO:0012505">
    <property type="term" value="C:endomembrane system"/>
    <property type="evidence" value="ECO:0007669"/>
    <property type="project" value="TreeGrafter"/>
</dbReference>
<feature type="transmembrane region" description="Helical" evidence="11">
    <location>
        <begin position="247"/>
        <end position="266"/>
    </location>
</feature>
<dbReference type="InterPro" id="IPR057291">
    <property type="entry name" value="CHX17_2nd"/>
</dbReference>
<comment type="caution">
    <text evidence="15">The sequence shown here is derived from an EMBL/GenBank/DDBJ whole genome shotgun (WGS) entry which is preliminary data.</text>
</comment>
<feature type="domain" description="Cation/H(+) antiporter C-terminal" evidence="14">
    <location>
        <begin position="644"/>
        <end position="788"/>
    </location>
</feature>
<gene>
    <name evidence="15" type="ORF">PanWU01x14_146500</name>
</gene>
<keyword evidence="15" id="KW-0808">Transferase</keyword>
<feature type="transmembrane region" description="Helical" evidence="11">
    <location>
        <begin position="50"/>
        <end position="73"/>
    </location>
</feature>
<dbReference type="Pfam" id="PF00999">
    <property type="entry name" value="Na_H_Exchanger"/>
    <property type="match status" value="1"/>
</dbReference>
<dbReference type="GO" id="GO:0003887">
    <property type="term" value="F:DNA-directed DNA polymerase activity"/>
    <property type="evidence" value="ECO:0007669"/>
    <property type="project" value="UniProtKB-KW"/>
</dbReference>
<feature type="transmembrane region" description="Helical" evidence="11">
    <location>
        <begin position="111"/>
        <end position="134"/>
    </location>
</feature>
<evidence type="ECO:0000256" key="11">
    <source>
        <dbReference type="SAM" id="Phobius"/>
    </source>
</evidence>
<dbReference type="GO" id="GO:1902600">
    <property type="term" value="P:proton transmembrane transport"/>
    <property type="evidence" value="ECO:0007669"/>
    <property type="project" value="InterPro"/>
</dbReference>
<feature type="transmembrane region" description="Helical" evidence="11">
    <location>
        <begin position="146"/>
        <end position="169"/>
    </location>
</feature>
<sequence length="838" mass="92370">MESNAMEPKLEIKSYATNRLKDWKNFTTVCTALERMYAQGSFLQQNPLSFAFPLLLMQLSLASGTALLTSLLLKPLQQSLIVAQTLGGLILGPSGLGRIDAFTINFFPVRSFVLLDILSSFGFMLCFFLIGVQTDPCVLKKINKNTFMIGIITVAVPMVLTKAIAYILAYCINMDRQLMSSLPMVAQAESMIALPTVSYLLGEFNILNSEFGRVAMCSSTVSGLFSLCATATMVLAGQSVNGNAKTIVTNISSVIVLTAIIIFVFRPPILWMIQKSPVEAPLSRNHFVALLTMVLVTAFCSQAAGLNIYFGPLILGIAIPAGPPIGPALKEKLHLITYWIFLPLFFVKNGYNIDVFHVQLTKYIIVQLVALVAALGKFIGAFVTSRCCCNMPTAHAIAFGLVMNTQGLLELGLFKQMKREKVIDTPTFASMYVSMLIITGSVTPVIKWLYDPSQKYTVYRRRSVMHAKPQSQRRLLVCLHDEEIAPTIINILEALNPRRENPLFVFVLHLVELVGRGRPLLIPQKLTNRPSSRFGRSKGVIEAFRDYEQKNLELVSVYPYTAICPCATMHDEVCTLALDRKTSLIIIPFYNKLHADGTIESSQKAAQIMNKNVLDKVPCSVAILIDRGLLKSPWPVLGTLSTYRVGVVFLGGADDREALTIGARMANHPKITLTMIRLVVDGNVTGNDKEERRVDNEFLSNFRQAMVANNRVTYIEEIVTDGIGTAAVICSMRNNYELVLAGRSHDKQSPLLSGLADGSERAELGAIGEILASADFEGNTTILVVQQHALVVNEHNESHKQHGLGAPQPIKNDERHSLGDSHSIKDDKEQMQIQEKSA</sequence>
<keyword evidence="5" id="KW-0630">Potassium</keyword>
<dbReference type="InterPro" id="IPR050794">
    <property type="entry name" value="CPA2_transporter"/>
</dbReference>
<dbReference type="Pfam" id="PF23256">
    <property type="entry name" value="CHX17_2nd"/>
    <property type="match status" value="1"/>
</dbReference>
<dbReference type="GO" id="GO:0006813">
    <property type="term" value="P:potassium ion transport"/>
    <property type="evidence" value="ECO:0007669"/>
    <property type="project" value="UniProtKB-KW"/>
</dbReference>
<keyword evidence="6 11" id="KW-1133">Transmembrane helix</keyword>
<dbReference type="InterPro" id="IPR006153">
    <property type="entry name" value="Cation/H_exchanger_TM"/>
</dbReference>
<proteinExistence type="inferred from homology"/>
<evidence type="ECO:0000256" key="7">
    <source>
        <dbReference type="ARBA" id="ARBA00023065"/>
    </source>
</evidence>
<dbReference type="Pfam" id="PF23259">
    <property type="entry name" value="CHX17_C"/>
    <property type="match status" value="1"/>
</dbReference>
<dbReference type="Gene3D" id="1.20.1530.20">
    <property type="match status" value="1"/>
</dbReference>
<dbReference type="PANTHER" id="PTHR32468:SF114">
    <property type="entry name" value="CATION_H+ EXCHANGER DOMAIN-CONTAINING PROTEIN"/>
    <property type="match status" value="1"/>
</dbReference>
<keyword evidence="2" id="KW-0813">Transport</keyword>
<protein>
    <submittedName>
        <fullName evidence="15">DNA-directed DNA polymerase</fullName>
    </submittedName>
</protein>
<feature type="transmembrane region" description="Helical" evidence="11">
    <location>
        <begin position="181"/>
        <end position="202"/>
    </location>
</feature>
<organism evidence="15 16">
    <name type="scientific">Parasponia andersonii</name>
    <name type="common">Sponia andersonii</name>
    <dbReference type="NCBI Taxonomy" id="3476"/>
    <lineage>
        <taxon>Eukaryota</taxon>
        <taxon>Viridiplantae</taxon>
        <taxon>Streptophyta</taxon>
        <taxon>Embryophyta</taxon>
        <taxon>Tracheophyta</taxon>
        <taxon>Spermatophyta</taxon>
        <taxon>Magnoliopsida</taxon>
        <taxon>eudicotyledons</taxon>
        <taxon>Gunneridae</taxon>
        <taxon>Pentapetalae</taxon>
        <taxon>rosids</taxon>
        <taxon>fabids</taxon>
        <taxon>Rosales</taxon>
        <taxon>Cannabaceae</taxon>
        <taxon>Parasponia</taxon>
    </lineage>
</organism>
<keyword evidence="7" id="KW-0406">Ion transport</keyword>
<dbReference type="OrthoDB" id="1868135at2759"/>